<proteinExistence type="predicted"/>
<comment type="caution">
    <text evidence="1">The sequence shown here is derived from an EMBL/GenBank/DDBJ whole genome shotgun (WGS) entry which is preliminary data.</text>
</comment>
<dbReference type="PATRIC" id="fig|693.5.peg.1865"/>
<evidence type="ECO:0000313" key="2">
    <source>
        <dbReference type="Proteomes" id="UP000037515"/>
    </source>
</evidence>
<accession>A0A0M0HN68</accession>
<dbReference type="STRING" id="693.AKJ17_09120"/>
<dbReference type="Proteomes" id="UP000037515">
    <property type="component" value="Unassembled WGS sequence"/>
</dbReference>
<dbReference type="EMBL" id="LHPJ01000007">
    <property type="protein sequence ID" value="KOO03499.1"/>
    <property type="molecule type" value="Genomic_DNA"/>
</dbReference>
<evidence type="ECO:0000313" key="1">
    <source>
        <dbReference type="EMBL" id="KOO03499.1"/>
    </source>
</evidence>
<keyword evidence="2" id="KW-1185">Reference proteome</keyword>
<dbReference type="RefSeq" id="WP_053395487.1">
    <property type="nucleotide sequence ID" value="NZ_CANLZT010000003.1"/>
</dbReference>
<organism evidence="1 2">
    <name type="scientific">Vibrio nereis</name>
    <dbReference type="NCBI Taxonomy" id="693"/>
    <lineage>
        <taxon>Bacteria</taxon>
        <taxon>Pseudomonadati</taxon>
        <taxon>Pseudomonadota</taxon>
        <taxon>Gammaproteobacteria</taxon>
        <taxon>Vibrionales</taxon>
        <taxon>Vibrionaceae</taxon>
        <taxon>Vibrio</taxon>
    </lineage>
</organism>
<dbReference type="AlphaFoldDB" id="A0A0M0HN68"/>
<gene>
    <name evidence="1" type="ORF">AKJ17_09120</name>
</gene>
<protein>
    <submittedName>
        <fullName evidence="1">Cation transporter</fullName>
    </submittedName>
</protein>
<dbReference type="OrthoDB" id="5883856at2"/>
<reference evidence="2" key="1">
    <citation type="submission" date="2015-08" db="EMBL/GenBank/DDBJ databases">
        <title>Vibrio galatheae sp. nov., a novel member of the Vibrionaceae family isolated from the Solomon Islands.</title>
        <authorList>
            <person name="Giubergia S."/>
            <person name="Machado H."/>
            <person name="Mateiu R.V."/>
            <person name="Gram L."/>
        </authorList>
    </citation>
    <scope>NUCLEOTIDE SEQUENCE [LARGE SCALE GENOMIC DNA]</scope>
    <source>
        <strain evidence="2">DSM 19584</strain>
    </source>
</reference>
<name>A0A0M0HN68_VIBNE</name>
<sequence length="74" mass="8420">MEKDIFGICLSRAMLSNNLSGTFTHVRAYSKSRRQEDAKVMQAYPQLSGKEVLANMESSKSLLWRAEFACLDMK</sequence>